<sequence length="147" mass="16663">MFLRVQLQLKASNQAHLEDQSDRSSSEKLQRFFSNSSISVIRNRQPSPKPKLEMKNHDNKNLLLEKLISRERSCPATPAAAGGKSSFGGSAGPSRKMKKQTKRPPSLLRCLRKHPTGTRAAEQRELREVQKLFRATTPEEKKRKRSG</sequence>
<organism evidence="2 3">
    <name type="scientific">Liparis tanakae</name>
    <name type="common">Tanaka's snailfish</name>
    <dbReference type="NCBI Taxonomy" id="230148"/>
    <lineage>
        <taxon>Eukaryota</taxon>
        <taxon>Metazoa</taxon>
        <taxon>Chordata</taxon>
        <taxon>Craniata</taxon>
        <taxon>Vertebrata</taxon>
        <taxon>Euteleostomi</taxon>
        <taxon>Actinopterygii</taxon>
        <taxon>Neopterygii</taxon>
        <taxon>Teleostei</taxon>
        <taxon>Neoteleostei</taxon>
        <taxon>Acanthomorphata</taxon>
        <taxon>Eupercaria</taxon>
        <taxon>Perciformes</taxon>
        <taxon>Cottioidei</taxon>
        <taxon>Cottales</taxon>
        <taxon>Liparidae</taxon>
        <taxon>Liparis</taxon>
    </lineage>
</organism>
<evidence type="ECO:0000313" key="3">
    <source>
        <dbReference type="Proteomes" id="UP000314294"/>
    </source>
</evidence>
<keyword evidence="3" id="KW-1185">Reference proteome</keyword>
<proteinExistence type="predicted"/>
<evidence type="ECO:0000256" key="1">
    <source>
        <dbReference type="SAM" id="MobiDB-lite"/>
    </source>
</evidence>
<evidence type="ECO:0000313" key="2">
    <source>
        <dbReference type="EMBL" id="TNN50224.1"/>
    </source>
</evidence>
<gene>
    <name evidence="2" type="ORF">EYF80_039561</name>
</gene>
<accession>A0A4Z2GBY6</accession>
<dbReference type="AlphaFoldDB" id="A0A4Z2GBY6"/>
<protein>
    <submittedName>
        <fullName evidence="2">Uncharacterized protein</fullName>
    </submittedName>
</protein>
<comment type="caution">
    <text evidence="2">The sequence shown here is derived from an EMBL/GenBank/DDBJ whole genome shotgun (WGS) entry which is preliminary data.</text>
</comment>
<name>A0A4Z2GBY6_9TELE</name>
<feature type="region of interest" description="Disordered" evidence="1">
    <location>
        <begin position="69"/>
        <end position="147"/>
    </location>
</feature>
<dbReference type="Proteomes" id="UP000314294">
    <property type="component" value="Unassembled WGS sequence"/>
</dbReference>
<reference evidence="2 3" key="1">
    <citation type="submission" date="2019-03" db="EMBL/GenBank/DDBJ databases">
        <title>First draft genome of Liparis tanakae, snailfish: a comprehensive survey of snailfish specific genes.</title>
        <authorList>
            <person name="Kim W."/>
            <person name="Song I."/>
            <person name="Jeong J.-H."/>
            <person name="Kim D."/>
            <person name="Kim S."/>
            <person name="Ryu S."/>
            <person name="Song J.Y."/>
            <person name="Lee S.K."/>
        </authorList>
    </citation>
    <scope>NUCLEOTIDE SEQUENCE [LARGE SCALE GENOMIC DNA]</scope>
    <source>
        <tissue evidence="2">Muscle</tissue>
    </source>
</reference>
<dbReference type="EMBL" id="SRLO01000626">
    <property type="protein sequence ID" value="TNN50224.1"/>
    <property type="molecule type" value="Genomic_DNA"/>
</dbReference>
<feature type="compositionally biased region" description="Basic and acidic residues" evidence="1">
    <location>
        <begin position="121"/>
        <end position="141"/>
    </location>
</feature>
<feature type="region of interest" description="Disordered" evidence="1">
    <location>
        <begin position="39"/>
        <end position="58"/>
    </location>
</feature>